<name>A0A9D1MW74_9FIRM</name>
<evidence type="ECO:0000256" key="9">
    <source>
        <dbReference type="ARBA" id="ARBA00023002"/>
    </source>
</evidence>
<evidence type="ECO:0000256" key="10">
    <source>
        <dbReference type="ARBA" id="ARBA00030386"/>
    </source>
</evidence>
<evidence type="ECO:0000256" key="7">
    <source>
        <dbReference type="ARBA" id="ARBA00022642"/>
    </source>
</evidence>
<evidence type="ECO:0000259" key="12">
    <source>
        <dbReference type="Pfam" id="PF00890"/>
    </source>
</evidence>
<evidence type="ECO:0000256" key="6">
    <source>
        <dbReference type="ARBA" id="ARBA00022630"/>
    </source>
</evidence>
<dbReference type="Gene3D" id="3.90.700.10">
    <property type="entry name" value="Succinate dehydrogenase/fumarate reductase flavoprotein, catalytic domain"/>
    <property type="match status" value="1"/>
</dbReference>
<evidence type="ECO:0000256" key="5">
    <source>
        <dbReference type="ARBA" id="ARBA00021901"/>
    </source>
</evidence>
<accession>A0A9D1MW74</accession>
<dbReference type="GO" id="GO:0033765">
    <property type="term" value="F:steroid dehydrogenase activity, acting on the CH-CH group of donors"/>
    <property type="evidence" value="ECO:0007669"/>
    <property type="project" value="UniProtKB-ARBA"/>
</dbReference>
<evidence type="ECO:0000256" key="8">
    <source>
        <dbReference type="ARBA" id="ARBA00022827"/>
    </source>
</evidence>
<dbReference type="InterPro" id="IPR036188">
    <property type="entry name" value="FAD/NAD-bd_sf"/>
</dbReference>
<protein>
    <recommendedName>
        <fullName evidence="5">L-aspartate oxidase</fullName>
        <ecNumber evidence="4">1.4.3.16</ecNumber>
    </recommendedName>
    <alternativeName>
        <fullName evidence="10">Quinolinate synthase B</fullName>
    </alternativeName>
</protein>
<sequence>MDLRNNEFIRTDVVIVGSGVAGTFAALCLPKDKKVLVITKEKIRESDSYLAQGGVCVLKSIDDFSSYFEDTMRAGHYENNPESVRVMIESSPQIIQTLVDLGVQFDRDKQDEPDYTREGGHSTNRILHYKDETGKEITATLLAIAKKRKNITFVTQTTMLDLIEKDNTCWGVVCEDEFGERGAILADYVILATGGLGGLFKNSTNFPHITGDSFAIAMKHGIELEHLNYIQIHPTTLYSKKKGRRFLISESVRGEGAVLLNENGERFCNELEPRDIVTENIRKEMKKFGTDHVYLTLPTMTSEEAAKRFPNIFEACLEEGYDMTKDRVPVTPAQHYFMGGIHTDIDAKTSMQRLFAVGETACNGVHGRNRLASNSLLESLVFSKRAADWIAGAPPVEGSYVPHLDLSAYPPKDELAKQYKTMIMEEIKREDPQFYDKWCNDEACDG</sequence>
<dbReference type="EMBL" id="DVNM01000045">
    <property type="protein sequence ID" value="HIU69850.1"/>
    <property type="molecule type" value="Genomic_DNA"/>
</dbReference>
<dbReference type="NCBIfam" id="NF004820">
    <property type="entry name" value="PRK06175.1"/>
    <property type="match status" value="1"/>
</dbReference>
<reference evidence="13" key="2">
    <citation type="journal article" date="2021" name="PeerJ">
        <title>Extensive microbial diversity within the chicken gut microbiome revealed by metagenomics and culture.</title>
        <authorList>
            <person name="Gilroy R."/>
            <person name="Ravi A."/>
            <person name="Getino M."/>
            <person name="Pursley I."/>
            <person name="Horton D.L."/>
            <person name="Alikhan N.F."/>
            <person name="Baker D."/>
            <person name="Gharbi K."/>
            <person name="Hall N."/>
            <person name="Watson M."/>
            <person name="Adriaenssens E.M."/>
            <person name="Foster-Nyarko E."/>
            <person name="Jarju S."/>
            <person name="Secka A."/>
            <person name="Antonio M."/>
            <person name="Oren A."/>
            <person name="Chaudhuri R.R."/>
            <person name="La Ragione R."/>
            <person name="Hildebrand F."/>
            <person name="Pallen M.J."/>
        </authorList>
    </citation>
    <scope>NUCLEOTIDE SEQUENCE</scope>
    <source>
        <strain evidence="13">CHK176-6737</strain>
    </source>
</reference>
<dbReference type="Pfam" id="PF00890">
    <property type="entry name" value="FAD_binding_2"/>
    <property type="match status" value="1"/>
</dbReference>
<proteinExistence type="inferred from homology"/>
<feature type="domain" description="FAD-dependent oxidoreductase 2 FAD-binding" evidence="12">
    <location>
        <begin position="12"/>
        <end position="376"/>
    </location>
</feature>
<dbReference type="PANTHER" id="PTHR42716:SF2">
    <property type="entry name" value="L-ASPARTATE OXIDASE, CHLOROPLASTIC"/>
    <property type="match status" value="1"/>
</dbReference>
<evidence type="ECO:0000256" key="11">
    <source>
        <dbReference type="ARBA" id="ARBA00048305"/>
    </source>
</evidence>
<keyword evidence="9 13" id="KW-0560">Oxidoreductase</keyword>
<comment type="cofactor">
    <cofactor evidence="1">
        <name>FAD</name>
        <dbReference type="ChEBI" id="CHEBI:57692"/>
    </cofactor>
</comment>
<dbReference type="SUPFAM" id="SSF56425">
    <property type="entry name" value="Succinate dehydrogenase/fumarate reductase flavoprotein, catalytic domain"/>
    <property type="match status" value="1"/>
</dbReference>
<dbReference type="PANTHER" id="PTHR42716">
    <property type="entry name" value="L-ASPARTATE OXIDASE"/>
    <property type="match status" value="1"/>
</dbReference>
<organism evidence="13 14">
    <name type="scientific">Candidatus Scybalenecus merdavium</name>
    <dbReference type="NCBI Taxonomy" id="2840939"/>
    <lineage>
        <taxon>Bacteria</taxon>
        <taxon>Bacillati</taxon>
        <taxon>Bacillota</taxon>
        <taxon>Clostridia</taxon>
        <taxon>Eubacteriales</taxon>
        <taxon>Oscillospiraceae</taxon>
        <taxon>Oscillospiraceae incertae sedis</taxon>
        <taxon>Candidatus Scybalenecus</taxon>
    </lineage>
</organism>
<reference evidence="13" key="1">
    <citation type="submission" date="2020-10" db="EMBL/GenBank/DDBJ databases">
        <authorList>
            <person name="Gilroy R."/>
        </authorList>
    </citation>
    <scope>NUCLEOTIDE SEQUENCE</scope>
    <source>
        <strain evidence="13">CHK176-6737</strain>
    </source>
</reference>
<keyword evidence="6" id="KW-0285">Flavoprotein</keyword>
<evidence type="ECO:0000313" key="13">
    <source>
        <dbReference type="EMBL" id="HIU69850.1"/>
    </source>
</evidence>
<dbReference type="Gene3D" id="3.50.50.60">
    <property type="entry name" value="FAD/NAD(P)-binding domain"/>
    <property type="match status" value="1"/>
</dbReference>
<dbReference type="SUPFAM" id="SSF51905">
    <property type="entry name" value="FAD/NAD(P)-binding domain"/>
    <property type="match status" value="1"/>
</dbReference>
<dbReference type="InterPro" id="IPR027477">
    <property type="entry name" value="Succ_DH/fumarate_Rdtase_cat_sf"/>
</dbReference>
<dbReference type="Proteomes" id="UP000824125">
    <property type="component" value="Unassembled WGS sequence"/>
</dbReference>
<dbReference type="GO" id="GO:0034628">
    <property type="term" value="P:'de novo' NAD+ biosynthetic process from L-aspartate"/>
    <property type="evidence" value="ECO:0007669"/>
    <property type="project" value="TreeGrafter"/>
</dbReference>
<evidence type="ECO:0000256" key="2">
    <source>
        <dbReference type="ARBA" id="ARBA00004950"/>
    </source>
</evidence>
<evidence type="ECO:0000256" key="1">
    <source>
        <dbReference type="ARBA" id="ARBA00001974"/>
    </source>
</evidence>
<comment type="pathway">
    <text evidence="2">Cofactor biosynthesis; NAD(+) biosynthesis; iminoaspartate from L-aspartate (oxidase route): step 1/1.</text>
</comment>
<dbReference type="FunFam" id="3.90.700.10:FF:000002">
    <property type="entry name" value="L-aspartate oxidase"/>
    <property type="match status" value="1"/>
</dbReference>
<gene>
    <name evidence="13" type="ORF">IAD23_07840</name>
</gene>
<dbReference type="AlphaFoldDB" id="A0A9D1MW74"/>
<dbReference type="EC" id="1.4.3.16" evidence="4"/>
<evidence type="ECO:0000256" key="3">
    <source>
        <dbReference type="ARBA" id="ARBA00008562"/>
    </source>
</evidence>
<comment type="catalytic activity">
    <reaction evidence="11">
        <text>L-aspartate + O2 = iminosuccinate + H2O2</text>
        <dbReference type="Rhea" id="RHEA:25876"/>
        <dbReference type="ChEBI" id="CHEBI:15379"/>
        <dbReference type="ChEBI" id="CHEBI:16240"/>
        <dbReference type="ChEBI" id="CHEBI:29991"/>
        <dbReference type="ChEBI" id="CHEBI:77875"/>
        <dbReference type="EC" id="1.4.3.16"/>
    </reaction>
    <physiologicalReaction direction="left-to-right" evidence="11">
        <dbReference type="Rhea" id="RHEA:25877"/>
    </physiologicalReaction>
</comment>
<dbReference type="PRINTS" id="PR00368">
    <property type="entry name" value="FADPNR"/>
</dbReference>
<dbReference type="InterPro" id="IPR003953">
    <property type="entry name" value="FAD-dep_OxRdtase_2_FAD-bd"/>
</dbReference>
<comment type="similarity">
    <text evidence="3">Belongs to the FAD-dependent oxidoreductase 2 family. NadB subfamily.</text>
</comment>
<comment type="caution">
    <text evidence="13">The sequence shown here is derived from an EMBL/GenBank/DDBJ whole genome shotgun (WGS) entry which is preliminary data.</text>
</comment>
<keyword evidence="8" id="KW-0274">FAD</keyword>
<dbReference type="InterPro" id="IPR005288">
    <property type="entry name" value="NadB"/>
</dbReference>
<dbReference type="GO" id="GO:0008734">
    <property type="term" value="F:L-aspartate oxidase activity"/>
    <property type="evidence" value="ECO:0007669"/>
    <property type="project" value="UniProtKB-EC"/>
</dbReference>
<keyword evidence="7" id="KW-0662">Pyridine nucleotide biosynthesis</keyword>
<evidence type="ECO:0000313" key="14">
    <source>
        <dbReference type="Proteomes" id="UP000824125"/>
    </source>
</evidence>
<evidence type="ECO:0000256" key="4">
    <source>
        <dbReference type="ARBA" id="ARBA00012173"/>
    </source>
</evidence>